<dbReference type="SUPFAM" id="SSF117070">
    <property type="entry name" value="LEA14-like"/>
    <property type="match status" value="1"/>
</dbReference>
<comment type="subcellular location">
    <subcellularLocation>
        <location evidence="1">Membrane</location>
        <topology evidence="1">Single-pass membrane protein</topology>
    </subcellularLocation>
</comment>
<dbReference type="PaxDb" id="3218-PP1S24_105V6.1"/>
<dbReference type="OrthoDB" id="654824at2759"/>
<dbReference type="KEGG" id="ppp:112287092"/>
<gene>
    <name evidence="7" type="primary">LOC112287092</name>
    <name evidence="6" type="ORF">PHYPA_012506</name>
</gene>
<dbReference type="InterPro" id="IPR044839">
    <property type="entry name" value="NDR1-like"/>
</dbReference>
<dbReference type="Gramene" id="Pp3c9_9450V3.3">
    <property type="protein sequence ID" value="Pp3c9_9450V3.3"/>
    <property type="gene ID" value="Pp3c9_9450"/>
</dbReference>
<reference evidence="6 8" key="1">
    <citation type="journal article" date="2008" name="Science">
        <title>The Physcomitrella genome reveals evolutionary insights into the conquest of land by plants.</title>
        <authorList>
            <person name="Rensing S."/>
            <person name="Lang D."/>
            <person name="Zimmer A."/>
            <person name="Terry A."/>
            <person name="Salamov A."/>
            <person name="Shapiro H."/>
            <person name="Nishiyama T."/>
            <person name="Perroud P.-F."/>
            <person name="Lindquist E."/>
            <person name="Kamisugi Y."/>
            <person name="Tanahashi T."/>
            <person name="Sakakibara K."/>
            <person name="Fujita T."/>
            <person name="Oishi K."/>
            <person name="Shin-I T."/>
            <person name="Kuroki Y."/>
            <person name="Toyoda A."/>
            <person name="Suzuki Y."/>
            <person name="Hashimoto A."/>
            <person name="Yamaguchi K."/>
            <person name="Sugano A."/>
            <person name="Kohara Y."/>
            <person name="Fujiyama A."/>
            <person name="Anterola A."/>
            <person name="Aoki S."/>
            <person name="Ashton N."/>
            <person name="Barbazuk W.B."/>
            <person name="Barker E."/>
            <person name="Bennetzen J."/>
            <person name="Bezanilla M."/>
            <person name="Blankenship R."/>
            <person name="Cho S.H."/>
            <person name="Dutcher S."/>
            <person name="Estelle M."/>
            <person name="Fawcett J.A."/>
            <person name="Gundlach H."/>
            <person name="Hanada K."/>
            <person name="Heyl A."/>
            <person name="Hicks K.A."/>
            <person name="Hugh J."/>
            <person name="Lohr M."/>
            <person name="Mayer K."/>
            <person name="Melkozernov A."/>
            <person name="Murata T."/>
            <person name="Nelson D."/>
            <person name="Pils B."/>
            <person name="Prigge M."/>
            <person name="Reiss B."/>
            <person name="Renner T."/>
            <person name="Rombauts S."/>
            <person name="Rushton P."/>
            <person name="Sanderfoot A."/>
            <person name="Schween G."/>
            <person name="Shiu S.-H."/>
            <person name="Stueber K."/>
            <person name="Theodoulou F.L."/>
            <person name="Tu H."/>
            <person name="Van de Peer Y."/>
            <person name="Verrier P.J."/>
            <person name="Waters E."/>
            <person name="Wood A."/>
            <person name="Yang L."/>
            <person name="Cove D."/>
            <person name="Cuming A."/>
            <person name="Hasebe M."/>
            <person name="Lucas S."/>
            <person name="Mishler D.B."/>
            <person name="Reski R."/>
            <person name="Grigoriev I."/>
            <person name="Quatrano R.S."/>
            <person name="Boore J.L."/>
        </authorList>
    </citation>
    <scope>NUCLEOTIDE SEQUENCE [LARGE SCALE GENOMIC DNA]</scope>
    <source>
        <strain evidence="7 8">cv. Gransden 2004</strain>
    </source>
</reference>
<dbReference type="Proteomes" id="UP000006727">
    <property type="component" value="Chromosome 9"/>
</dbReference>
<evidence type="ECO:0000313" key="7">
    <source>
        <dbReference type="EnsemblPlants" id="Pp3c9_9450V3.1"/>
    </source>
</evidence>
<evidence type="ECO:0000256" key="1">
    <source>
        <dbReference type="ARBA" id="ARBA00004167"/>
    </source>
</evidence>
<dbReference type="GeneID" id="112287092"/>
<keyword evidence="8" id="KW-1185">Reference proteome</keyword>
<keyword evidence="3" id="KW-1133">Transmembrane helix</keyword>
<protein>
    <recommendedName>
        <fullName evidence="5">Late embryogenesis abundant protein LEA-2 subgroup domain-containing protein</fullName>
    </recommendedName>
</protein>
<evidence type="ECO:0000256" key="3">
    <source>
        <dbReference type="ARBA" id="ARBA00022989"/>
    </source>
</evidence>
<organism evidence="6">
    <name type="scientific">Physcomitrium patens</name>
    <name type="common">Spreading-leaved earth moss</name>
    <name type="synonym">Physcomitrella patens</name>
    <dbReference type="NCBI Taxonomy" id="3218"/>
    <lineage>
        <taxon>Eukaryota</taxon>
        <taxon>Viridiplantae</taxon>
        <taxon>Streptophyta</taxon>
        <taxon>Embryophyta</taxon>
        <taxon>Bryophyta</taxon>
        <taxon>Bryophytina</taxon>
        <taxon>Bryopsida</taxon>
        <taxon>Funariidae</taxon>
        <taxon>Funariales</taxon>
        <taxon>Funariaceae</taxon>
        <taxon>Physcomitrium</taxon>
    </lineage>
</organism>
<dbReference type="PANTHER" id="PTHR31234:SF2">
    <property type="entry name" value="OS05G0199100 PROTEIN"/>
    <property type="match status" value="1"/>
</dbReference>
<dbReference type="RefSeq" id="XP_024385516.1">
    <property type="nucleotide sequence ID" value="XM_024529748.2"/>
</dbReference>
<reference evidence="7" key="3">
    <citation type="submission" date="2020-12" db="UniProtKB">
        <authorList>
            <consortium name="EnsemblPlants"/>
        </authorList>
    </citation>
    <scope>IDENTIFICATION</scope>
</reference>
<dbReference type="eggNOG" id="ENOG502QWEY">
    <property type="taxonomic scope" value="Eukaryota"/>
</dbReference>
<dbReference type="HOGENOM" id="CLU_103536_0_0_1"/>
<evidence type="ECO:0000256" key="4">
    <source>
        <dbReference type="ARBA" id="ARBA00023136"/>
    </source>
</evidence>
<evidence type="ECO:0000259" key="5">
    <source>
        <dbReference type="Pfam" id="PF03168"/>
    </source>
</evidence>
<dbReference type="PANTHER" id="PTHR31234">
    <property type="entry name" value="LATE EMBRYOGENESIS ABUNDANT (LEA) HYDROXYPROLINE-RICH GLYCOPROTEIN FAMILY"/>
    <property type="match status" value="1"/>
</dbReference>
<dbReference type="InterPro" id="IPR004864">
    <property type="entry name" value="LEA_2"/>
</dbReference>
<dbReference type="EnsemblPlants" id="Pp3c9_9450V3.3">
    <property type="protein sequence ID" value="Pp3c9_9450V3.3"/>
    <property type="gene ID" value="Pp3c9_9450"/>
</dbReference>
<keyword evidence="4" id="KW-0472">Membrane</keyword>
<keyword evidence="2" id="KW-0812">Transmembrane</keyword>
<evidence type="ECO:0000313" key="8">
    <source>
        <dbReference type="Proteomes" id="UP000006727"/>
    </source>
</evidence>
<dbReference type="GO" id="GO:0016020">
    <property type="term" value="C:membrane"/>
    <property type="evidence" value="ECO:0007669"/>
    <property type="project" value="UniProtKB-SubCell"/>
</dbReference>
<evidence type="ECO:0000313" key="6">
    <source>
        <dbReference type="EMBL" id="PNR48033.1"/>
    </source>
</evidence>
<dbReference type="Gramene" id="Pp3c9_9450V3.1">
    <property type="protein sequence ID" value="Pp3c9_9450V3.1"/>
    <property type="gene ID" value="Pp3c9_9450"/>
</dbReference>
<evidence type="ECO:0000256" key="2">
    <source>
        <dbReference type="ARBA" id="ARBA00022692"/>
    </source>
</evidence>
<reference evidence="6 8" key="2">
    <citation type="journal article" date="2018" name="Plant J.">
        <title>The Physcomitrella patens chromosome-scale assembly reveals moss genome structure and evolution.</title>
        <authorList>
            <person name="Lang D."/>
            <person name="Ullrich K.K."/>
            <person name="Murat F."/>
            <person name="Fuchs J."/>
            <person name="Jenkins J."/>
            <person name="Haas F.B."/>
            <person name="Piednoel M."/>
            <person name="Gundlach H."/>
            <person name="Van Bel M."/>
            <person name="Meyberg R."/>
            <person name="Vives C."/>
            <person name="Morata J."/>
            <person name="Symeonidi A."/>
            <person name="Hiss M."/>
            <person name="Muchero W."/>
            <person name="Kamisugi Y."/>
            <person name="Saleh O."/>
            <person name="Blanc G."/>
            <person name="Decker E.L."/>
            <person name="van Gessel N."/>
            <person name="Grimwood J."/>
            <person name="Hayes R.D."/>
            <person name="Graham S.W."/>
            <person name="Gunter L.E."/>
            <person name="McDaniel S.F."/>
            <person name="Hoernstein S.N.W."/>
            <person name="Larsson A."/>
            <person name="Li F.W."/>
            <person name="Perroud P.F."/>
            <person name="Phillips J."/>
            <person name="Ranjan P."/>
            <person name="Rokshar D.S."/>
            <person name="Rothfels C.J."/>
            <person name="Schneider L."/>
            <person name="Shu S."/>
            <person name="Stevenson D.W."/>
            <person name="Thummler F."/>
            <person name="Tillich M."/>
            <person name="Villarreal Aguilar J.C."/>
            <person name="Widiez T."/>
            <person name="Wong G.K."/>
            <person name="Wymore A."/>
            <person name="Zhang Y."/>
            <person name="Zimmer A.D."/>
            <person name="Quatrano R.S."/>
            <person name="Mayer K.F.X."/>
            <person name="Goodstein D."/>
            <person name="Casacuberta J.M."/>
            <person name="Vandepoele K."/>
            <person name="Reski R."/>
            <person name="Cuming A.C."/>
            <person name="Tuskan G.A."/>
            <person name="Maumus F."/>
            <person name="Salse J."/>
            <person name="Schmutz J."/>
            <person name="Rensing S.A."/>
        </authorList>
    </citation>
    <scope>NUCLEOTIDE SEQUENCE [LARGE SCALE GENOMIC DNA]</scope>
    <source>
        <strain evidence="7 8">cv. Gransden 2004</strain>
    </source>
</reference>
<dbReference type="EnsemblPlants" id="Pp3c9_9450V3.1">
    <property type="protein sequence ID" value="Pp3c9_9450V3.1"/>
    <property type="gene ID" value="Pp3c9_9450"/>
</dbReference>
<dbReference type="GO" id="GO:0098542">
    <property type="term" value="P:defense response to other organism"/>
    <property type="evidence" value="ECO:0007669"/>
    <property type="project" value="InterPro"/>
</dbReference>
<feature type="domain" description="Late embryogenesis abundant protein LEA-2 subgroup" evidence="5">
    <location>
        <begin position="58"/>
        <end position="142"/>
    </location>
</feature>
<dbReference type="Gramene" id="Pp3c9_9450V3.2">
    <property type="protein sequence ID" value="Pp3c9_9450V3.2"/>
    <property type="gene ID" value="Pp3c9_9450"/>
</dbReference>
<sequence>MVITAIPFAAGAGYLVYQNRPQDPILEVKDIRLTSFDLHTSTESMLLAVIDIKLTLVIRIENPNITAITFDTTILNIYYKGSILGQAKLYPGDQGSRSAQVLELPCTMSGLEATHHLRDLFFDVTRRVMTLDARATIHGNLVVMGYRHYFEVYVKSRIDVDPLFLDVIGQDHRADIKIARVSVAKLMDK</sequence>
<dbReference type="EMBL" id="ABEU02000009">
    <property type="protein sequence ID" value="PNR48033.1"/>
    <property type="molecule type" value="Genomic_DNA"/>
</dbReference>
<dbReference type="Pfam" id="PF03168">
    <property type="entry name" value="LEA_2"/>
    <property type="match status" value="1"/>
</dbReference>
<accession>A9RRK2</accession>
<name>A9RRK2_PHYPA</name>
<dbReference type="Gene3D" id="2.60.40.1820">
    <property type="match status" value="1"/>
</dbReference>
<proteinExistence type="predicted"/>
<dbReference type="AlphaFoldDB" id="A9RRK2"/>
<dbReference type="EnsemblPlants" id="Pp3c9_9450V3.2">
    <property type="protein sequence ID" value="Pp3c9_9450V3.2"/>
    <property type="gene ID" value="Pp3c9_9450"/>
</dbReference>